<comment type="caution">
    <text evidence="2">The sequence shown here is derived from an EMBL/GenBank/DDBJ whole genome shotgun (WGS) entry which is preliminary data.</text>
</comment>
<proteinExistence type="predicted"/>
<dbReference type="RefSeq" id="WP_331209327.1">
    <property type="nucleotide sequence ID" value="NZ_JAZGQL010000014.1"/>
</dbReference>
<evidence type="ECO:0000256" key="1">
    <source>
        <dbReference type="SAM" id="MobiDB-lite"/>
    </source>
</evidence>
<protein>
    <submittedName>
        <fullName evidence="2">Uncharacterized protein</fullName>
    </submittedName>
</protein>
<dbReference type="EMBL" id="JAZGQL010000014">
    <property type="protein sequence ID" value="MEE6309046.1"/>
    <property type="molecule type" value="Genomic_DNA"/>
</dbReference>
<evidence type="ECO:0000313" key="2">
    <source>
        <dbReference type="EMBL" id="MEE6309046.1"/>
    </source>
</evidence>
<dbReference type="Proteomes" id="UP001339911">
    <property type="component" value="Unassembled WGS sequence"/>
</dbReference>
<organism evidence="2 3">
    <name type="scientific">Plantactinospora veratri</name>
    <dbReference type="NCBI Taxonomy" id="1436122"/>
    <lineage>
        <taxon>Bacteria</taxon>
        <taxon>Bacillati</taxon>
        <taxon>Actinomycetota</taxon>
        <taxon>Actinomycetes</taxon>
        <taxon>Micromonosporales</taxon>
        <taxon>Micromonosporaceae</taxon>
        <taxon>Plantactinospora</taxon>
    </lineage>
</organism>
<feature type="compositionally biased region" description="Polar residues" evidence="1">
    <location>
        <begin position="251"/>
        <end position="264"/>
    </location>
</feature>
<name>A0ABU7SGJ8_9ACTN</name>
<feature type="region of interest" description="Disordered" evidence="1">
    <location>
        <begin position="227"/>
        <end position="264"/>
    </location>
</feature>
<evidence type="ECO:0000313" key="3">
    <source>
        <dbReference type="Proteomes" id="UP001339911"/>
    </source>
</evidence>
<gene>
    <name evidence="2" type="ORF">V1634_19605</name>
</gene>
<keyword evidence="3" id="KW-1185">Reference proteome</keyword>
<reference evidence="2 3" key="1">
    <citation type="submission" date="2024-01" db="EMBL/GenBank/DDBJ databases">
        <title>Genome insights into Plantactinospora veratri sp. nov.</title>
        <authorList>
            <person name="Wang L."/>
        </authorList>
    </citation>
    <scope>NUCLEOTIDE SEQUENCE [LARGE SCALE GENOMIC DNA]</scope>
    <source>
        <strain evidence="2 3">NEAU-FHS4</strain>
    </source>
</reference>
<sequence length="264" mass="28940">MADDGSRRPPALLTWAEVDPARHPFDPTGLPAVVRATVPAPPPRPDRRAGRCSGESEAWDWVDAVSTALADRYGSWAYRWYWGPGEGERLGWIIDRIPPPVEAPVFVADTLLVWRRWLESLAERFDRFLPLLDPAEAAGAGDIVAAWEAAIAHLMTTTVAPTVDNDGWPGWCRQVLRWFLTATGVPAEHAEALVAGALEVRVDNWVPLTAADIGDVAERLTRDVLGSTGSGAPARTHTWPDTWPQDWPSWRATNTAGRGSTGRM</sequence>
<accession>A0ABU7SGJ8</accession>